<dbReference type="Pfam" id="PF02899">
    <property type="entry name" value="Phage_int_SAM_1"/>
    <property type="match status" value="1"/>
</dbReference>
<feature type="domain" description="Core-binding (CB)" evidence="12">
    <location>
        <begin position="3"/>
        <end position="93"/>
    </location>
</feature>
<dbReference type="SUPFAM" id="SSF47823">
    <property type="entry name" value="lambda integrase-like, N-terminal domain"/>
    <property type="match status" value="1"/>
</dbReference>
<feature type="region of interest" description="Disordered" evidence="10">
    <location>
        <begin position="304"/>
        <end position="342"/>
    </location>
</feature>
<keyword evidence="3 9" id="KW-0132">Cell division</keyword>
<dbReference type="GO" id="GO:0006313">
    <property type="term" value="P:DNA transposition"/>
    <property type="evidence" value="ECO:0007669"/>
    <property type="project" value="UniProtKB-UniRule"/>
</dbReference>
<dbReference type="GO" id="GO:0051301">
    <property type="term" value="P:cell division"/>
    <property type="evidence" value="ECO:0007669"/>
    <property type="project" value="UniProtKB-KW"/>
</dbReference>
<dbReference type="GO" id="GO:0005737">
    <property type="term" value="C:cytoplasm"/>
    <property type="evidence" value="ECO:0007669"/>
    <property type="project" value="UniProtKB-SubCell"/>
</dbReference>
<feature type="active site" evidence="9">
    <location>
        <position position="283"/>
    </location>
</feature>
<dbReference type="GO" id="GO:0009037">
    <property type="term" value="F:tyrosine-based site-specific recombinase activity"/>
    <property type="evidence" value="ECO:0007669"/>
    <property type="project" value="UniProtKB-UniRule"/>
</dbReference>
<dbReference type="SUPFAM" id="SSF56349">
    <property type="entry name" value="DNA breaking-rejoining enzymes"/>
    <property type="match status" value="1"/>
</dbReference>
<keyword evidence="7 9" id="KW-0233">DNA recombination</keyword>
<dbReference type="Proteomes" id="UP000019754">
    <property type="component" value="Unassembled WGS sequence"/>
</dbReference>
<keyword evidence="2 9" id="KW-0963">Cytoplasm</keyword>
<name>A0A022KWL6_9MICO</name>
<feature type="compositionally biased region" description="Basic residues" evidence="10">
    <location>
        <begin position="307"/>
        <end position="316"/>
    </location>
</feature>
<dbReference type="InterPro" id="IPR050090">
    <property type="entry name" value="Tyrosine_recombinase_XerCD"/>
</dbReference>
<evidence type="ECO:0000256" key="7">
    <source>
        <dbReference type="ARBA" id="ARBA00023172"/>
    </source>
</evidence>
<proteinExistence type="inferred from homology"/>
<evidence type="ECO:0000256" key="5">
    <source>
        <dbReference type="ARBA" id="ARBA00022908"/>
    </source>
</evidence>
<dbReference type="Gene3D" id="1.10.150.130">
    <property type="match status" value="1"/>
</dbReference>
<evidence type="ECO:0000259" key="12">
    <source>
        <dbReference type="PROSITE" id="PS51900"/>
    </source>
</evidence>
<dbReference type="OrthoDB" id="9801717at2"/>
<comment type="function">
    <text evidence="9">Site-specific tyrosine recombinase, which acts by catalyzing the cutting and rejoining of the recombining DNA molecules. The XerC-XerD complex is essential to convert dimers of the bacterial chromosome into monomers to permit their segregation at cell division. It also contributes to the segregational stability of plasmids.</text>
</comment>
<comment type="subunit">
    <text evidence="9">Forms a cyclic heterotetrameric complex composed of two molecules of XerC and two molecules of XerD.</text>
</comment>
<feature type="domain" description="Tyr recombinase" evidence="11">
    <location>
        <begin position="115"/>
        <end position="305"/>
    </location>
</feature>
<comment type="similarity">
    <text evidence="9">Belongs to the 'phage' integrase family. XerC subfamily.</text>
</comment>
<feature type="active site" evidence="9">
    <location>
        <position position="257"/>
    </location>
</feature>
<comment type="caution">
    <text evidence="13">The sequence shown here is derived from an EMBL/GenBank/DDBJ whole genome shotgun (WGS) entry which is preliminary data.</text>
</comment>
<reference evidence="13 14" key="1">
    <citation type="journal article" date="2013" name="Genome Announc.">
        <title>Draft genome sequence of an Actinobacterium, Brachybacterium muris strain UCD-AY4.</title>
        <authorList>
            <person name="Lo J.R."/>
            <person name="Lang J.M."/>
            <person name="Darling A.E."/>
            <person name="Eisen J.A."/>
            <person name="Coil D.A."/>
        </authorList>
    </citation>
    <scope>NUCLEOTIDE SEQUENCE [LARGE SCALE GENOMIC DNA]</scope>
    <source>
        <strain evidence="13 14">UCD-AY4</strain>
    </source>
</reference>
<accession>A0A022KWL6</accession>
<dbReference type="AlphaFoldDB" id="A0A022KWL6"/>
<dbReference type="InterPro" id="IPR044068">
    <property type="entry name" value="CB"/>
</dbReference>
<dbReference type="GO" id="GO:0007059">
    <property type="term" value="P:chromosome segregation"/>
    <property type="evidence" value="ECO:0007669"/>
    <property type="project" value="UniProtKB-UniRule"/>
</dbReference>
<feature type="active site" evidence="9">
    <location>
        <position position="185"/>
    </location>
</feature>
<evidence type="ECO:0000256" key="3">
    <source>
        <dbReference type="ARBA" id="ARBA00022618"/>
    </source>
</evidence>
<dbReference type="InterPro" id="IPR002104">
    <property type="entry name" value="Integrase_catalytic"/>
</dbReference>
<evidence type="ECO:0000259" key="11">
    <source>
        <dbReference type="PROSITE" id="PS51898"/>
    </source>
</evidence>
<evidence type="ECO:0000256" key="8">
    <source>
        <dbReference type="ARBA" id="ARBA00023306"/>
    </source>
</evidence>
<dbReference type="InterPro" id="IPR023009">
    <property type="entry name" value="Tyrosine_recombinase_XerC/XerD"/>
</dbReference>
<evidence type="ECO:0000256" key="6">
    <source>
        <dbReference type="ARBA" id="ARBA00023125"/>
    </source>
</evidence>
<dbReference type="CDD" id="cd00798">
    <property type="entry name" value="INT_XerDC_C"/>
    <property type="match status" value="1"/>
</dbReference>
<evidence type="ECO:0000256" key="10">
    <source>
        <dbReference type="SAM" id="MobiDB-lite"/>
    </source>
</evidence>
<feature type="active site" evidence="9">
    <location>
        <position position="260"/>
    </location>
</feature>
<keyword evidence="14" id="KW-1185">Reference proteome</keyword>
<dbReference type="InterPro" id="IPR004107">
    <property type="entry name" value="Integrase_SAM-like_N"/>
</dbReference>
<organism evidence="13 14">
    <name type="scientific">Brachybacterium muris UCD-AY4</name>
    <dbReference type="NCBI Taxonomy" id="1249481"/>
    <lineage>
        <taxon>Bacteria</taxon>
        <taxon>Bacillati</taxon>
        <taxon>Actinomycetota</taxon>
        <taxon>Actinomycetes</taxon>
        <taxon>Micrococcales</taxon>
        <taxon>Dermabacteraceae</taxon>
        <taxon>Brachybacterium</taxon>
    </lineage>
</organism>
<feature type="region of interest" description="Disordered" evidence="10">
    <location>
        <begin position="94"/>
        <end position="114"/>
    </location>
</feature>
<feature type="compositionally biased region" description="Low complexity" evidence="10">
    <location>
        <begin position="330"/>
        <end position="342"/>
    </location>
</feature>
<keyword evidence="4 9" id="KW-0159">Chromosome partition</keyword>
<dbReference type="Gene3D" id="1.10.443.10">
    <property type="entry name" value="Intergrase catalytic core"/>
    <property type="match status" value="1"/>
</dbReference>
<dbReference type="NCBIfam" id="NF001399">
    <property type="entry name" value="PRK00283.1"/>
    <property type="match status" value="1"/>
</dbReference>
<evidence type="ECO:0000313" key="13">
    <source>
        <dbReference type="EMBL" id="EYT50532.1"/>
    </source>
</evidence>
<evidence type="ECO:0000256" key="4">
    <source>
        <dbReference type="ARBA" id="ARBA00022829"/>
    </source>
</evidence>
<dbReference type="InterPro" id="IPR010998">
    <property type="entry name" value="Integrase_recombinase_N"/>
</dbReference>
<feature type="compositionally biased region" description="Low complexity" evidence="10">
    <location>
        <begin position="103"/>
        <end position="114"/>
    </location>
</feature>
<evidence type="ECO:0000256" key="2">
    <source>
        <dbReference type="ARBA" id="ARBA00022490"/>
    </source>
</evidence>
<feature type="active site" evidence="9">
    <location>
        <position position="161"/>
    </location>
</feature>
<dbReference type="PANTHER" id="PTHR30349:SF81">
    <property type="entry name" value="TYROSINE RECOMBINASE XERC"/>
    <property type="match status" value="1"/>
</dbReference>
<gene>
    <name evidence="9" type="primary">xerC</name>
    <name evidence="13" type="ORF">D641_0104570</name>
</gene>
<dbReference type="InterPro" id="IPR011010">
    <property type="entry name" value="DNA_brk_join_enz"/>
</dbReference>
<evidence type="ECO:0000256" key="1">
    <source>
        <dbReference type="ARBA" id="ARBA00004496"/>
    </source>
</evidence>
<feature type="active site" description="O-(3'-phospho-DNA)-tyrosine intermediate" evidence="9">
    <location>
        <position position="292"/>
    </location>
</feature>
<dbReference type="EMBL" id="AORC01000004">
    <property type="protein sequence ID" value="EYT50532.1"/>
    <property type="molecule type" value="Genomic_DNA"/>
</dbReference>
<evidence type="ECO:0000313" key="14">
    <source>
        <dbReference type="Proteomes" id="UP000019754"/>
    </source>
</evidence>
<protein>
    <recommendedName>
        <fullName evidence="9">Tyrosine recombinase XerC</fullName>
    </recommendedName>
</protein>
<dbReference type="InterPro" id="IPR013762">
    <property type="entry name" value="Integrase-like_cat_sf"/>
</dbReference>
<dbReference type="PROSITE" id="PS51900">
    <property type="entry name" value="CB"/>
    <property type="match status" value="1"/>
</dbReference>
<comment type="subcellular location">
    <subcellularLocation>
        <location evidence="1 9">Cytoplasm</location>
    </subcellularLocation>
</comment>
<dbReference type="PANTHER" id="PTHR30349">
    <property type="entry name" value="PHAGE INTEGRASE-RELATED"/>
    <property type="match status" value="1"/>
</dbReference>
<keyword evidence="8 9" id="KW-0131">Cell cycle</keyword>
<sequence length="342" mass="36984">MRDGDRRILEQYLSHLRIERGLAANTVAAYRRDLTRYLAYLETQGIDPLAVQPAQLSNWLQAVRSGADGGAALSASSAARSLAAVRGLHGFLDSERASTSGDPTRLLPAPARPGRLPHPLPIDDVLRLLDAAGRPSTGQLATERALRDRALLELLYGIGARISEATGLDLDDVDREQRSVLLRGKGDKHRTVPVGRYALDALDAYLTRGRPALAARGRGTPAVFLGSRGTRLTRQAAWQVVQRASRDAEITEQISPHTLRHSYATHLLHGGADVRAVQELLGHASVTTTQLYTQVTVDSLREIHATAHPRARRRPARLGSRDGTAEENAPEPTGNPTGEPGP</sequence>
<dbReference type="PROSITE" id="PS51898">
    <property type="entry name" value="TYR_RECOMBINASE"/>
    <property type="match status" value="1"/>
</dbReference>
<dbReference type="HOGENOM" id="CLU_027562_9_0_11"/>
<keyword evidence="5 9" id="KW-0229">DNA integration</keyword>
<dbReference type="STRING" id="1249481.D641_0104570"/>
<evidence type="ECO:0000256" key="9">
    <source>
        <dbReference type="HAMAP-Rule" id="MF_01808"/>
    </source>
</evidence>
<dbReference type="RefSeq" id="WP_017822625.1">
    <property type="nucleotide sequence ID" value="NZ_AORC01000004.1"/>
</dbReference>
<keyword evidence="6 9" id="KW-0238">DNA-binding</keyword>
<dbReference type="HAMAP" id="MF_01808">
    <property type="entry name" value="Recomb_XerC_XerD"/>
    <property type="match status" value="1"/>
</dbReference>
<dbReference type="Pfam" id="PF00589">
    <property type="entry name" value="Phage_integrase"/>
    <property type="match status" value="1"/>
</dbReference>
<dbReference type="GO" id="GO:0003677">
    <property type="term" value="F:DNA binding"/>
    <property type="evidence" value="ECO:0007669"/>
    <property type="project" value="UniProtKB-UniRule"/>
</dbReference>